<comment type="function">
    <text evidence="6 9">Catalyzes cyclization of the linear tetrapyrrole, hydroxymethylbilane, to the macrocyclic uroporphyrinogen III.</text>
</comment>
<feature type="domain" description="Tetrapyrrole biosynthesis uroporphyrinogen III synthase" evidence="10">
    <location>
        <begin position="32"/>
        <end position="242"/>
    </location>
</feature>
<dbReference type="EC" id="4.2.1.75" evidence="3 9"/>
<evidence type="ECO:0000256" key="4">
    <source>
        <dbReference type="ARBA" id="ARBA00023239"/>
    </source>
</evidence>
<evidence type="ECO:0000256" key="7">
    <source>
        <dbReference type="ARBA" id="ARBA00040167"/>
    </source>
</evidence>
<dbReference type="GO" id="GO:0006780">
    <property type="term" value="P:uroporphyrinogen III biosynthetic process"/>
    <property type="evidence" value="ECO:0007669"/>
    <property type="project" value="UniProtKB-UniRule"/>
</dbReference>
<dbReference type="InterPro" id="IPR039793">
    <property type="entry name" value="UROS/Hem4"/>
</dbReference>
<evidence type="ECO:0000256" key="2">
    <source>
        <dbReference type="ARBA" id="ARBA00008133"/>
    </source>
</evidence>
<dbReference type="PANTHER" id="PTHR38042">
    <property type="entry name" value="UROPORPHYRINOGEN-III SYNTHASE, CHLOROPLASTIC"/>
    <property type="match status" value="1"/>
</dbReference>
<keyword evidence="4 9" id="KW-0456">Lyase</keyword>
<comment type="caution">
    <text evidence="11">The sequence shown here is derived from an EMBL/GenBank/DDBJ whole genome shotgun (WGS) entry which is preliminary data.</text>
</comment>
<evidence type="ECO:0000256" key="3">
    <source>
        <dbReference type="ARBA" id="ARBA00013109"/>
    </source>
</evidence>
<evidence type="ECO:0000256" key="6">
    <source>
        <dbReference type="ARBA" id="ARBA00037589"/>
    </source>
</evidence>
<evidence type="ECO:0000256" key="1">
    <source>
        <dbReference type="ARBA" id="ARBA00004772"/>
    </source>
</evidence>
<protein>
    <recommendedName>
        <fullName evidence="7 9">Uroporphyrinogen-III synthase</fullName>
        <ecNumber evidence="3 9">4.2.1.75</ecNumber>
    </recommendedName>
</protein>
<dbReference type="Gene3D" id="3.40.50.10090">
    <property type="match status" value="2"/>
</dbReference>
<evidence type="ECO:0000313" key="11">
    <source>
        <dbReference type="EMBL" id="TFZ83988.1"/>
    </source>
</evidence>
<keyword evidence="12" id="KW-1185">Reference proteome</keyword>
<gene>
    <name evidence="11" type="ORF">E4680_00100</name>
</gene>
<comment type="similarity">
    <text evidence="2 9">Belongs to the uroporphyrinogen-III synthase family.</text>
</comment>
<sequence>MGTAPPMTEALPLAGLRILVTRPAHQAEGLCRRIAAAGGVAVRLPTLEITPVMDRPAARRQLESGLQADWLVFTSANAVAHAASLMPHLLRRATGRIAAIGAATAAALTHAGRSPDLVPPGEDYRSEGLLAQAALSDMAGQRVMIVRGENGRVLLGDTLRQRGADVTYVPVYRRQCPQIDRNVVVQRLTHPRGPDILVFTSPEALSNLFELVPDGAIRQQLRSAQVVVVSEAMVKQAQNMEFGPPLRAIADEAGLMRTLTRWAQRLHPHKPPTLPT</sequence>
<evidence type="ECO:0000256" key="8">
    <source>
        <dbReference type="ARBA" id="ARBA00048617"/>
    </source>
</evidence>
<dbReference type="OrthoDB" id="9787650at2"/>
<dbReference type="GO" id="GO:0004852">
    <property type="term" value="F:uroporphyrinogen-III synthase activity"/>
    <property type="evidence" value="ECO:0007669"/>
    <property type="project" value="UniProtKB-UniRule"/>
</dbReference>
<proteinExistence type="inferred from homology"/>
<dbReference type="AlphaFoldDB" id="A0A4Z0FBU4"/>
<organism evidence="11 12">
    <name type="scientific">Candidatus Macondimonas diazotrophica</name>
    <dbReference type="NCBI Taxonomy" id="2305248"/>
    <lineage>
        <taxon>Bacteria</taxon>
        <taxon>Pseudomonadati</taxon>
        <taxon>Pseudomonadota</taxon>
        <taxon>Gammaproteobacteria</taxon>
        <taxon>Chromatiales</taxon>
        <taxon>Ectothiorhodospiraceae</taxon>
        <taxon>Candidatus Macondimonas</taxon>
    </lineage>
</organism>
<name>A0A4Z0FBU4_9GAMM</name>
<evidence type="ECO:0000313" key="12">
    <source>
        <dbReference type="Proteomes" id="UP000297890"/>
    </source>
</evidence>
<comment type="catalytic activity">
    <reaction evidence="8 9">
        <text>hydroxymethylbilane = uroporphyrinogen III + H2O</text>
        <dbReference type="Rhea" id="RHEA:18965"/>
        <dbReference type="ChEBI" id="CHEBI:15377"/>
        <dbReference type="ChEBI" id="CHEBI:57308"/>
        <dbReference type="ChEBI" id="CHEBI:57845"/>
        <dbReference type="EC" id="4.2.1.75"/>
    </reaction>
</comment>
<dbReference type="UniPathway" id="UPA00251">
    <property type="reaction ID" value="UER00320"/>
</dbReference>
<evidence type="ECO:0000256" key="5">
    <source>
        <dbReference type="ARBA" id="ARBA00023244"/>
    </source>
</evidence>
<keyword evidence="5 9" id="KW-0627">Porphyrin biosynthesis</keyword>
<dbReference type="Pfam" id="PF02602">
    <property type="entry name" value="HEM4"/>
    <property type="match status" value="1"/>
</dbReference>
<dbReference type="Proteomes" id="UP000297890">
    <property type="component" value="Unassembled WGS sequence"/>
</dbReference>
<dbReference type="SUPFAM" id="SSF69618">
    <property type="entry name" value="HemD-like"/>
    <property type="match status" value="1"/>
</dbReference>
<dbReference type="EMBL" id="SRIO01000001">
    <property type="protein sequence ID" value="TFZ83988.1"/>
    <property type="molecule type" value="Genomic_DNA"/>
</dbReference>
<dbReference type="GO" id="GO:0006782">
    <property type="term" value="P:protoporphyrinogen IX biosynthetic process"/>
    <property type="evidence" value="ECO:0007669"/>
    <property type="project" value="UniProtKB-UniRule"/>
</dbReference>
<dbReference type="PANTHER" id="PTHR38042:SF1">
    <property type="entry name" value="UROPORPHYRINOGEN-III SYNTHASE, CHLOROPLASTIC"/>
    <property type="match status" value="1"/>
</dbReference>
<comment type="pathway">
    <text evidence="1 9">Porphyrin-containing compound metabolism; protoporphyrin-IX biosynthesis; coproporphyrinogen-III from 5-aminolevulinate: step 3/4.</text>
</comment>
<dbReference type="CDD" id="cd06578">
    <property type="entry name" value="HemD"/>
    <property type="match status" value="1"/>
</dbReference>
<accession>A0A4Z0FBU4</accession>
<dbReference type="InterPro" id="IPR003754">
    <property type="entry name" value="4pyrrol_synth_uPrphyn_synth"/>
</dbReference>
<reference evidence="11 12" key="1">
    <citation type="journal article" date="2019" name="ISME J.">
        <title>Candidatus Macondimonas diazotrophica, a novel gammaproteobacterial genus dominating crude-oil-contaminated coastal sediments.</title>
        <authorList>
            <person name="Karthikeyan S."/>
            <person name="Konstantinidis K."/>
        </authorList>
    </citation>
    <scope>NUCLEOTIDE SEQUENCE [LARGE SCALE GENOMIC DNA]</scope>
    <source>
        <strain evidence="11 12">KTK01</strain>
    </source>
</reference>
<dbReference type="InterPro" id="IPR036108">
    <property type="entry name" value="4pyrrol_syn_uPrphyn_synt_sf"/>
</dbReference>
<evidence type="ECO:0000259" key="10">
    <source>
        <dbReference type="Pfam" id="PF02602"/>
    </source>
</evidence>
<evidence type="ECO:0000256" key="9">
    <source>
        <dbReference type="RuleBase" id="RU366031"/>
    </source>
</evidence>